<feature type="region of interest" description="Disordered" evidence="1">
    <location>
        <begin position="182"/>
        <end position="206"/>
    </location>
</feature>
<reference evidence="2 3" key="1">
    <citation type="submission" date="2024-02" db="EMBL/GenBank/DDBJ databases">
        <title>Discinaceae phylogenomics.</title>
        <authorList>
            <person name="Dirks A.C."/>
            <person name="James T.Y."/>
        </authorList>
    </citation>
    <scope>NUCLEOTIDE SEQUENCE [LARGE SCALE GENOMIC DNA]</scope>
    <source>
        <strain evidence="2 3">ACD0624</strain>
    </source>
</reference>
<feature type="region of interest" description="Disordered" evidence="1">
    <location>
        <begin position="355"/>
        <end position="387"/>
    </location>
</feature>
<dbReference type="EMBL" id="JBBBZM010000050">
    <property type="protein sequence ID" value="KAL0636428.1"/>
    <property type="molecule type" value="Genomic_DNA"/>
</dbReference>
<evidence type="ECO:0000313" key="3">
    <source>
        <dbReference type="Proteomes" id="UP001447188"/>
    </source>
</evidence>
<evidence type="ECO:0000313" key="2">
    <source>
        <dbReference type="EMBL" id="KAL0636428.1"/>
    </source>
</evidence>
<protein>
    <submittedName>
        <fullName evidence="2">Uncharacterized protein</fullName>
    </submittedName>
</protein>
<dbReference type="Proteomes" id="UP001447188">
    <property type="component" value="Unassembled WGS sequence"/>
</dbReference>
<feature type="compositionally biased region" description="Basic and acidic residues" evidence="1">
    <location>
        <begin position="358"/>
        <end position="387"/>
    </location>
</feature>
<name>A0ABR3GKM0_9PEZI</name>
<comment type="caution">
    <text evidence="2">The sequence shown here is derived from an EMBL/GenBank/DDBJ whole genome shotgun (WGS) entry which is preliminary data.</text>
</comment>
<sequence length="413" mass="47216">MSYPYSPRFPPSFDYTPTPQYPPRHDTITSLPYPLTLYPQATIQIYRKRGCTPLKVPCRQCKNPTTVSLMQQKLFLTTERLFLGTMDAVTDIERNQTNTWAVNFEVGIYEPFMEQNTWLKGKKTFENRFYPFVDDFELGVVVKLLQRVGEGLGESSLNMYLNMLKDMDEIVRVIPPTPVAARHPSHAFVPTPETRKKSESNQKYIPPTTTSPLGLSSWRSYNEYSLPGPSSLLTPAGQLPPSYRPSHIPDRKSPLKSFSDLKGLFEVFDRIKRGSYAAARLMEAYADAIVNEACIDCWAKHNIIDDDDDGGDDASFVDSFPLPLVEQRQPADPIRRVDKHMGASPRQPLVELGNNVRSESRCSREGEDELERRWRERERKREAARSRAKTVEQVKNLRWGEGGSHEIELIVID</sequence>
<organism evidence="2 3">
    <name type="scientific">Discina gigas</name>
    <dbReference type="NCBI Taxonomy" id="1032678"/>
    <lineage>
        <taxon>Eukaryota</taxon>
        <taxon>Fungi</taxon>
        <taxon>Dikarya</taxon>
        <taxon>Ascomycota</taxon>
        <taxon>Pezizomycotina</taxon>
        <taxon>Pezizomycetes</taxon>
        <taxon>Pezizales</taxon>
        <taxon>Discinaceae</taxon>
        <taxon>Discina</taxon>
    </lineage>
</organism>
<evidence type="ECO:0000256" key="1">
    <source>
        <dbReference type="SAM" id="MobiDB-lite"/>
    </source>
</evidence>
<gene>
    <name evidence="2" type="ORF">Q9L58_004577</name>
</gene>
<proteinExistence type="predicted"/>
<accession>A0ABR3GKM0</accession>
<keyword evidence="3" id="KW-1185">Reference proteome</keyword>